<evidence type="ECO:0000259" key="2">
    <source>
        <dbReference type="Pfam" id="PF13338"/>
    </source>
</evidence>
<gene>
    <name evidence="3" type="ORF">ACIB24_01740</name>
</gene>
<dbReference type="InterPro" id="IPR025159">
    <property type="entry name" value="AbiEi_N"/>
</dbReference>
<name>A0ABW8AHD9_9ACTN</name>
<reference evidence="3 4" key="1">
    <citation type="submission" date="2024-10" db="EMBL/GenBank/DDBJ databases">
        <title>The Natural Products Discovery Center: Release of the First 8490 Sequenced Strains for Exploring Actinobacteria Biosynthetic Diversity.</title>
        <authorList>
            <person name="Kalkreuter E."/>
            <person name="Kautsar S.A."/>
            <person name="Yang D."/>
            <person name="Bader C.D."/>
            <person name="Teijaro C.N."/>
            <person name="Fluegel L."/>
            <person name="Davis C.M."/>
            <person name="Simpson J.R."/>
            <person name="Lauterbach L."/>
            <person name="Steele A.D."/>
            <person name="Gui C."/>
            <person name="Meng S."/>
            <person name="Li G."/>
            <person name="Viehrig K."/>
            <person name="Ye F."/>
            <person name="Su P."/>
            <person name="Kiefer A.F."/>
            <person name="Nichols A."/>
            <person name="Cepeda A.J."/>
            <person name="Yan W."/>
            <person name="Fan B."/>
            <person name="Jiang Y."/>
            <person name="Adhikari A."/>
            <person name="Zheng C.-J."/>
            <person name="Schuster L."/>
            <person name="Cowan T.M."/>
            <person name="Smanski M.J."/>
            <person name="Chevrette M.G."/>
            <person name="De Carvalho L.P.S."/>
            <person name="Shen B."/>
        </authorList>
    </citation>
    <scope>NUCLEOTIDE SEQUENCE [LARGE SCALE GENOMIC DNA]</scope>
    <source>
        <strain evidence="3 4">NPDC049639</strain>
    </source>
</reference>
<protein>
    <submittedName>
        <fullName evidence="3">Type IV toxin-antitoxin system AbiEi family antitoxin domain-containing protein</fullName>
    </submittedName>
</protein>
<comment type="caution">
    <text evidence="3">The sequence shown here is derived from an EMBL/GenBank/DDBJ whole genome shotgun (WGS) entry which is preliminary data.</text>
</comment>
<dbReference type="Pfam" id="PF13338">
    <property type="entry name" value="AbiEi_4"/>
    <property type="match status" value="1"/>
</dbReference>
<feature type="domain" description="AbiEi antitoxin N-terminal" evidence="2">
    <location>
        <begin position="19"/>
        <end position="52"/>
    </location>
</feature>
<evidence type="ECO:0000313" key="3">
    <source>
        <dbReference type="EMBL" id="MFI7585778.1"/>
    </source>
</evidence>
<proteinExistence type="predicted"/>
<organism evidence="3 4">
    <name type="scientific">Spongisporangium articulatum</name>
    <dbReference type="NCBI Taxonomy" id="3362603"/>
    <lineage>
        <taxon>Bacteria</taxon>
        <taxon>Bacillati</taxon>
        <taxon>Actinomycetota</taxon>
        <taxon>Actinomycetes</taxon>
        <taxon>Kineosporiales</taxon>
        <taxon>Kineosporiaceae</taxon>
        <taxon>Spongisporangium</taxon>
    </lineage>
</organism>
<dbReference type="Proteomes" id="UP001612915">
    <property type="component" value="Unassembled WGS sequence"/>
</dbReference>
<dbReference type="RefSeq" id="WP_398274245.1">
    <property type="nucleotide sequence ID" value="NZ_JBITLV010000001.1"/>
</dbReference>
<dbReference type="EMBL" id="JBITLV010000001">
    <property type="protein sequence ID" value="MFI7585778.1"/>
    <property type="molecule type" value="Genomic_DNA"/>
</dbReference>
<evidence type="ECO:0000256" key="1">
    <source>
        <dbReference type="SAM" id="MobiDB-lite"/>
    </source>
</evidence>
<evidence type="ECO:0000313" key="4">
    <source>
        <dbReference type="Proteomes" id="UP001612915"/>
    </source>
</evidence>
<feature type="region of interest" description="Disordered" evidence="1">
    <location>
        <begin position="1"/>
        <end position="20"/>
    </location>
</feature>
<feature type="compositionally biased region" description="Basic and acidic residues" evidence="1">
    <location>
        <begin position="8"/>
        <end position="17"/>
    </location>
</feature>
<sequence>MSNGPPRTRSEHLRDPRLPSVFSRAEAREAGMSDRQIDRRLAAGVWKRLRRGCFELNAAPASSEPARAQDDSAKASLVATAMALKDREVAVSHQSAALLYGLPNPLGGRPTPTFTGGDGPVRLRTGAHVLVAPLPAVDRTTTADGFAITTPERTVADCLRVSPPADGLAIADAALRRGIRREGLLQVLDRQKGWPGIVLARRLAQLADPRRETPLESWSAWTFDQGAVPRPIWQAEIYGWDGEFCGRVDCWWQAGLVGEADGRAKYLLAAAERGGADAKRLGQVLDLERRREQKIRWTRADVVRWGPWQVRGHASGELASEVIGRLAEASLARRFRGTIVVPPLPLPQTTVKAGPLLLKR</sequence>
<accession>A0ABW8AHD9</accession>
<keyword evidence="4" id="KW-1185">Reference proteome</keyword>